<dbReference type="PANTHER" id="PTHR11070">
    <property type="entry name" value="UVRD / RECB / PCRA DNA HELICASE FAMILY MEMBER"/>
    <property type="match status" value="1"/>
</dbReference>
<evidence type="ECO:0000256" key="5">
    <source>
        <dbReference type="ARBA" id="ARBA00022840"/>
    </source>
</evidence>
<evidence type="ECO:0000256" key="6">
    <source>
        <dbReference type="ARBA" id="ARBA00023125"/>
    </source>
</evidence>
<evidence type="ECO:0000256" key="11">
    <source>
        <dbReference type="ARBA" id="ARBA00048988"/>
    </source>
</evidence>
<dbReference type="Gene3D" id="1.10.486.10">
    <property type="entry name" value="PCRA, domain 4"/>
    <property type="match status" value="1"/>
</dbReference>
<evidence type="ECO:0000259" key="13">
    <source>
        <dbReference type="PROSITE" id="PS51198"/>
    </source>
</evidence>
<dbReference type="EMBL" id="CP012672">
    <property type="protein sequence ID" value="AUX33174.1"/>
    <property type="molecule type" value="Genomic_DNA"/>
</dbReference>
<evidence type="ECO:0000256" key="3">
    <source>
        <dbReference type="ARBA" id="ARBA00022801"/>
    </source>
</evidence>
<evidence type="ECO:0000256" key="9">
    <source>
        <dbReference type="ARBA" id="ARBA00034808"/>
    </source>
</evidence>
<dbReference type="InterPro" id="IPR027417">
    <property type="entry name" value="P-loop_NTPase"/>
</dbReference>
<dbReference type="InterPro" id="IPR000212">
    <property type="entry name" value="DNA_helicase_UvrD/REP"/>
</dbReference>
<evidence type="ECO:0000256" key="2">
    <source>
        <dbReference type="ARBA" id="ARBA00022741"/>
    </source>
</evidence>
<evidence type="ECO:0000313" key="15">
    <source>
        <dbReference type="EMBL" id="AUX33174.1"/>
    </source>
</evidence>
<dbReference type="RefSeq" id="WP_129576641.1">
    <property type="nucleotide sequence ID" value="NZ_CP012672.1"/>
</dbReference>
<dbReference type="PROSITE" id="PS51198">
    <property type="entry name" value="UVRD_HELICASE_ATP_BIND"/>
    <property type="match status" value="1"/>
</dbReference>
<keyword evidence="3 12" id="KW-0378">Hydrolase</keyword>
<dbReference type="CDD" id="cd17932">
    <property type="entry name" value="DEXQc_UvrD"/>
    <property type="match status" value="1"/>
</dbReference>
<dbReference type="PANTHER" id="PTHR11070:SF2">
    <property type="entry name" value="ATP-DEPENDENT DNA HELICASE SRS2"/>
    <property type="match status" value="1"/>
</dbReference>
<evidence type="ECO:0000256" key="8">
    <source>
        <dbReference type="ARBA" id="ARBA00034617"/>
    </source>
</evidence>
<dbReference type="InterPro" id="IPR014017">
    <property type="entry name" value="DNA_helicase_UvrD-like_C"/>
</dbReference>
<dbReference type="GO" id="GO:0043138">
    <property type="term" value="F:3'-5' DNA helicase activity"/>
    <property type="evidence" value="ECO:0007669"/>
    <property type="project" value="UniProtKB-EC"/>
</dbReference>
<reference evidence="16 17" key="1">
    <citation type="submission" date="2015-09" db="EMBL/GenBank/DDBJ databases">
        <title>Sorangium comparison.</title>
        <authorList>
            <person name="Zaburannyi N."/>
            <person name="Bunk B."/>
            <person name="Overmann J."/>
            <person name="Mueller R."/>
        </authorList>
    </citation>
    <scope>NUCLEOTIDE SEQUENCE [LARGE SCALE GENOMIC DNA]</scope>
    <source>
        <strain evidence="16 17">So ce836</strain>
    </source>
</reference>
<dbReference type="PROSITE" id="PS51217">
    <property type="entry name" value="UVRD_HELICASE_CTER"/>
    <property type="match status" value="1"/>
</dbReference>
<dbReference type="Gene3D" id="1.10.10.160">
    <property type="match status" value="1"/>
</dbReference>
<dbReference type="AlphaFoldDB" id="A0A4P2QT81"/>
<name>A0A4P2QT81_SORCE</name>
<evidence type="ECO:0000256" key="4">
    <source>
        <dbReference type="ARBA" id="ARBA00022806"/>
    </source>
</evidence>
<dbReference type="EMBL" id="CP012672">
    <property type="protein sequence ID" value="AUX33231.1"/>
    <property type="molecule type" value="Genomic_DNA"/>
</dbReference>
<dbReference type="Pfam" id="PF13361">
    <property type="entry name" value="UvrD_C"/>
    <property type="match status" value="1"/>
</dbReference>
<dbReference type="GO" id="GO:0003677">
    <property type="term" value="F:DNA binding"/>
    <property type="evidence" value="ECO:0007669"/>
    <property type="project" value="UniProtKB-KW"/>
</dbReference>
<evidence type="ECO:0000256" key="12">
    <source>
        <dbReference type="PROSITE-ProRule" id="PRU00560"/>
    </source>
</evidence>
<feature type="domain" description="UvrD-like helicase ATP-binding" evidence="13">
    <location>
        <begin position="6"/>
        <end position="281"/>
    </location>
</feature>
<comment type="similarity">
    <text evidence="1">Belongs to the helicase family. UvrD subfamily.</text>
</comment>
<dbReference type="InterPro" id="IPR014016">
    <property type="entry name" value="UvrD-like_ATP-bd"/>
</dbReference>
<evidence type="ECO:0000313" key="17">
    <source>
        <dbReference type="Proteomes" id="UP000295497"/>
    </source>
</evidence>
<dbReference type="GO" id="GO:0000725">
    <property type="term" value="P:recombinational repair"/>
    <property type="evidence" value="ECO:0007669"/>
    <property type="project" value="TreeGrafter"/>
</dbReference>
<keyword evidence="7" id="KW-0413">Isomerase</keyword>
<gene>
    <name evidence="15" type="ORF">SOCE836_053280</name>
    <name evidence="16" type="ORF">SOCE836_053850</name>
</gene>
<dbReference type="Pfam" id="PF00580">
    <property type="entry name" value="UvrD-helicase"/>
    <property type="match status" value="1"/>
</dbReference>
<dbReference type="Gene3D" id="3.40.50.300">
    <property type="entry name" value="P-loop containing nucleotide triphosphate hydrolases"/>
    <property type="match status" value="2"/>
</dbReference>
<evidence type="ECO:0000256" key="7">
    <source>
        <dbReference type="ARBA" id="ARBA00023235"/>
    </source>
</evidence>
<organism evidence="16 17">
    <name type="scientific">Sorangium cellulosum</name>
    <name type="common">Polyangium cellulosum</name>
    <dbReference type="NCBI Taxonomy" id="56"/>
    <lineage>
        <taxon>Bacteria</taxon>
        <taxon>Pseudomonadati</taxon>
        <taxon>Myxococcota</taxon>
        <taxon>Polyangia</taxon>
        <taxon>Polyangiales</taxon>
        <taxon>Polyangiaceae</taxon>
        <taxon>Sorangium</taxon>
    </lineage>
</organism>
<dbReference type="InterPro" id="IPR013986">
    <property type="entry name" value="DExx_box_DNA_helicase_dom_sf"/>
</dbReference>
<dbReference type="GO" id="GO:0016787">
    <property type="term" value="F:hydrolase activity"/>
    <property type="evidence" value="ECO:0007669"/>
    <property type="project" value="UniProtKB-UniRule"/>
</dbReference>
<dbReference type="EC" id="5.6.2.4" evidence="9"/>
<comment type="catalytic activity">
    <reaction evidence="11">
        <text>ATP + H2O = ADP + phosphate + H(+)</text>
        <dbReference type="Rhea" id="RHEA:13065"/>
        <dbReference type="ChEBI" id="CHEBI:15377"/>
        <dbReference type="ChEBI" id="CHEBI:15378"/>
        <dbReference type="ChEBI" id="CHEBI:30616"/>
        <dbReference type="ChEBI" id="CHEBI:43474"/>
        <dbReference type="ChEBI" id="CHEBI:456216"/>
        <dbReference type="EC" id="5.6.2.4"/>
    </reaction>
</comment>
<protein>
    <recommendedName>
        <fullName evidence="9">DNA 3'-5' helicase</fullName>
        <ecNumber evidence="9">5.6.2.4</ecNumber>
    </recommendedName>
    <alternativeName>
        <fullName evidence="10">DNA 3'-5' helicase II</fullName>
    </alternativeName>
</protein>
<keyword evidence="2 12" id="KW-0547">Nucleotide-binding</keyword>
<evidence type="ECO:0000256" key="1">
    <source>
        <dbReference type="ARBA" id="ARBA00009922"/>
    </source>
</evidence>
<comment type="catalytic activity">
    <reaction evidence="8">
        <text>Couples ATP hydrolysis with the unwinding of duplex DNA by translocating in the 3'-5' direction.</text>
        <dbReference type="EC" id="5.6.2.4"/>
    </reaction>
</comment>
<proteinExistence type="inferred from homology"/>
<evidence type="ECO:0000256" key="10">
    <source>
        <dbReference type="ARBA" id="ARBA00034923"/>
    </source>
</evidence>
<feature type="domain" description="UvrD-like helicase C-terminal" evidence="14">
    <location>
        <begin position="282"/>
        <end position="558"/>
    </location>
</feature>
<dbReference type="Proteomes" id="UP000295497">
    <property type="component" value="Chromosome"/>
</dbReference>
<dbReference type="SUPFAM" id="SSF52540">
    <property type="entry name" value="P-loop containing nucleoside triphosphate hydrolases"/>
    <property type="match status" value="1"/>
</dbReference>
<keyword evidence="6" id="KW-0238">DNA-binding</keyword>
<keyword evidence="4 12" id="KW-0347">Helicase</keyword>
<keyword evidence="5 12" id="KW-0067">ATP-binding</keyword>
<accession>A0A4P2QT81</accession>
<evidence type="ECO:0000313" key="16">
    <source>
        <dbReference type="EMBL" id="AUX33231.1"/>
    </source>
</evidence>
<sequence length="636" mass="71433">MSRWFAGLNPEQASVVAHERGPIAVLAGAGSGKTKTLVARIGRLIETGVDARRILAVTFSKKAADDMNAKIAEKGVRGARVGTWHSLCYQILRDDRTRYAEWQIDQKDRHKTIVKQAMGYKHVDWKDGDLGEVRRFLGWCKANLWGAESEEAREEARRRFPSAAPLALDVYRVVETLLEEAGLLTFDDMLVRAHEHLQDEPTRRRWAGRWLHVMQDEAQDANAAQVALADMLARDHRNYMIVGDPAQSIYGFRGSSPEYLTAFAEKWGARVVCMNRNYRCGADIVQAANGAIRPAAVRLPEDLRPELPIRGAVRLVGAADLDDEAQELAAHVEAHVEDRGAFADFCALFRTNAQSRAIEEALLSRKIPYVVIGGCIFYERKEVRDLLAYLRVAAGRDEDGEELRRCINAPFRYLGPKFVERVLEMARARRGAWTAIVQSAATQAGIQRRQLQSATEWCDMIRAAERAIQNDERPASVLGDIVRETGYLQWLERDQGEESIEDSHAANVRELVRVAGRFATVAELLDFVDANIEAAIRQRRADEQVDQVLLMSVHRSKGLEWPRVWVVGCNDGILPHAHGDPQEERRIFYVAVTRAKEELTLSYVGRLATKSGVRRVDPSPFLRDAGLLDSEPEAAE</sequence>
<feature type="binding site" evidence="12">
    <location>
        <begin position="27"/>
        <end position="34"/>
    </location>
    <ligand>
        <name>ATP</name>
        <dbReference type="ChEBI" id="CHEBI:30616"/>
    </ligand>
</feature>
<dbReference type="GO" id="GO:0005524">
    <property type="term" value="F:ATP binding"/>
    <property type="evidence" value="ECO:0007669"/>
    <property type="project" value="UniProtKB-UniRule"/>
</dbReference>
<evidence type="ECO:0000259" key="14">
    <source>
        <dbReference type="PROSITE" id="PS51217"/>
    </source>
</evidence>